<dbReference type="AlphaFoldDB" id="A0A9P6KT82"/>
<proteinExistence type="predicted"/>
<evidence type="ECO:0000313" key="1">
    <source>
        <dbReference type="EMBL" id="KAF9737469.1"/>
    </source>
</evidence>
<evidence type="ECO:0000313" key="2">
    <source>
        <dbReference type="Proteomes" id="UP000756921"/>
    </source>
</evidence>
<reference evidence="1" key="1">
    <citation type="journal article" date="2020" name="Mol. Plant Microbe Interact.">
        <title>Genome Sequence of the Biocontrol Agent Coniothyrium minitans strain Conio (IMI 134523).</title>
        <authorList>
            <person name="Patel D."/>
            <person name="Shittu T.A."/>
            <person name="Baroncelli R."/>
            <person name="Muthumeenakshi S."/>
            <person name="Osborne T.H."/>
            <person name="Janganan T.K."/>
            <person name="Sreenivasaprasad S."/>
        </authorList>
    </citation>
    <scope>NUCLEOTIDE SEQUENCE</scope>
    <source>
        <strain evidence="1">Conio</strain>
    </source>
</reference>
<protein>
    <submittedName>
        <fullName evidence="1">Nad dependent epimerase dehydratase family protein</fullName>
    </submittedName>
</protein>
<dbReference type="EMBL" id="WJXW01000004">
    <property type="protein sequence ID" value="KAF9737469.1"/>
    <property type="molecule type" value="Genomic_DNA"/>
</dbReference>
<organism evidence="1 2">
    <name type="scientific">Paraphaeosphaeria minitans</name>
    <dbReference type="NCBI Taxonomy" id="565426"/>
    <lineage>
        <taxon>Eukaryota</taxon>
        <taxon>Fungi</taxon>
        <taxon>Dikarya</taxon>
        <taxon>Ascomycota</taxon>
        <taxon>Pezizomycotina</taxon>
        <taxon>Dothideomycetes</taxon>
        <taxon>Pleosporomycetidae</taxon>
        <taxon>Pleosporales</taxon>
        <taxon>Massarineae</taxon>
        <taxon>Didymosphaeriaceae</taxon>
        <taxon>Paraphaeosphaeria</taxon>
    </lineage>
</organism>
<sequence length="113" mass="12715">MSTSMPRIGWHSGKLQGPVHEIFETEKRLADSYSVRKTDITVIEHAQARDVTSFIVVPCLTHGKGTGAWNRLSVNIPNVIHTSIQRQELRQFGDNIVWRAGACAKENSFARTR</sequence>
<keyword evidence="2" id="KW-1185">Reference proteome</keyword>
<dbReference type="Proteomes" id="UP000756921">
    <property type="component" value="Unassembled WGS sequence"/>
</dbReference>
<accession>A0A9P6KT82</accession>
<dbReference type="OrthoDB" id="10262413at2759"/>
<name>A0A9P6KT82_9PLEO</name>
<gene>
    <name evidence="1" type="ORF">PMIN01_05248</name>
</gene>
<comment type="caution">
    <text evidence="1">The sequence shown here is derived from an EMBL/GenBank/DDBJ whole genome shotgun (WGS) entry which is preliminary data.</text>
</comment>